<dbReference type="EMBL" id="HBGO01005827">
    <property type="protein sequence ID" value="CAD9325340.1"/>
    <property type="molecule type" value="Transcribed_RNA"/>
</dbReference>
<evidence type="ECO:0000313" key="3">
    <source>
        <dbReference type="EMBL" id="CAD9325340.1"/>
    </source>
</evidence>
<evidence type="ECO:0000256" key="2">
    <source>
        <dbReference type="SAM" id="SignalP"/>
    </source>
</evidence>
<proteinExistence type="predicted"/>
<feature type="region of interest" description="Disordered" evidence="1">
    <location>
        <begin position="50"/>
        <end position="74"/>
    </location>
</feature>
<feature type="signal peptide" evidence="2">
    <location>
        <begin position="1"/>
        <end position="22"/>
    </location>
</feature>
<feature type="chain" id="PRO_5030772902" evidence="2">
    <location>
        <begin position="23"/>
        <end position="182"/>
    </location>
</feature>
<protein>
    <submittedName>
        <fullName evidence="3">Uncharacterized protein</fullName>
    </submittedName>
</protein>
<accession>A0A7S1Z1N7</accession>
<dbReference type="AlphaFoldDB" id="A0A7S1Z1N7"/>
<gene>
    <name evidence="3" type="ORF">OSIN01602_LOCUS3250</name>
</gene>
<name>A0A7S1Z1N7_TRICV</name>
<reference evidence="3" key="1">
    <citation type="submission" date="2021-01" db="EMBL/GenBank/DDBJ databases">
        <authorList>
            <person name="Corre E."/>
            <person name="Pelletier E."/>
            <person name="Niang G."/>
            <person name="Scheremetjew M."/>
            <person name="Finn R."/>
            <person name="Kale V."/>
            <person name="Holt S."/>
            <person name="Cochrane G."/>
            <person name="Meng A."/>
            <person name="Brown T."/>
            <person name="Cohen L."/>
        </authorList>
    </citation>
    <scope>NUCLEOTIDE SEQUENCE</scope>
    <source>
        <strain evidence="3">Grunow 1884</strain>
    </source>
</reference>
<keyword evidence="2" id="KW-0732">Signal</keyword>
<organism evidence="3">
    <name type="scientific">Trieres chinensis</name>
    <name type="common">Marine centric diatom</name>
    <name type="synonym">Odontella sinensis</name>
    <dbReference type="NCBI Taxonomy" id="1514140"/>
    <lineage>
        <taxon>Eukaryota</taxon>
        <taxon>Sar</taxon>
        <taxon>Stramenopiles</taxon>
        <taxon>Ochrophyta</taxon>
        <taxon>Bacillariophyta</taxon>
        <taxon>Mediophyceae</taxon>
        <taxon>Biddulphiophycidae</taxon>
        <taxon>Eupodiscales</taxon>
        <taxon>Parodontellaceae</taxon>
        <taxon>Trieres</taxon>
    </lineage>
</organism>
<sequence>MGPAARWTAATSAFAILSFVAAFSRSPVLPPPRHARSSDVAPLRMAPRFDASTGRWSPSSKEEEDGAGYPPFGSLLRQGPKPFFQRVLKPDLYDQAVLKYMANEGVDRNVAQGNMDAYLANPNDWAYQYFEERRGGANYDYVNGNTDVKSLVLTGFWSSLVLSVVARAIYCLQTGVSFYDFL</sequence>
<evidence type="ECO:0000256" key="1">
    <source>
        <dbReference type="SAM" id="MobiDB-lite"/>
    </source>
</evidence>